<name>A0ABD1N947_9FABA</name>
<sequence>MEATIAQRTRNVEVGPEIVEDGKAGICCSENSYDSAIRSLDDQDVRVENQNNYSDENDNDDNSDHEIEDNALDLTECNVGNTSEIEGEIDQILSNRKLNSN</sequence>
<comment type="caution">
    <text evidence="1">The sequence shown here is derived from an EMBL/GenBank/DDBJ whole genome shotgun (WGS) entry which is preliminary data.</text>
</comment>
<dbReference type="EMBL" id="JBGMDY010000002">
    <property type="protein sequence ID" value="KAL2344621.1"/>
    <property type="molecule type" value="Genomic_DNA"/>
</dbReference>
<organism evidence="1 2">
    <name type="scientific">Flemingia macrophylla</name>
    <dbReference type="NCBI Taxonomy" id="520843"/>
    <lineage>
        <taxon>Eukaryota</taxon>
        <taxon>Viridiplantae</taxon>
        <taxon>Streptophyta</taxon>
        <taxon>Embryophyta</taxon>
        <taxon>Tracheophyta</taxon>
        <taxon>Spermatophyta</taxon>
        <taxon>Magnoliopsida</taxon>
        <taxon>eudicotyledons</taxon>
        <taxon>Gunneridae</taxon>
        <taxon>Pentapetalae</taxon>
        <taxon>rosids</taxon>
        <taxon>fabids</taxon>
        <taxon>Fabales</taxon>
        <taxon>Fabaceae</taxon>
        <taxon>Papilionoideae</taxon>
        <taxon>50 kb inversion clade</taxon>
        <taxon>NPAAA clade</taxon>
        <taxon>indigoferoid/millettioid clade</taxon>
        <taxon>Phaseoleae</taxon>
        <taxon>Flemingia</taxon>
    </lineage>
</organism>
<gene>
    <name evidence="1" type="ORF">Fmac_005906</name>
</gene>
<accession>A0ABD1N947</accession>
<protein>
    <submittedName>
        <fullName evidence="1">Uncharacterized protein</fullName>
    </submittedName>
</protein>
<keyword evidence="2" id="KW-1185">Reference proteome</keyword>
<reference evidence="1 2" key="1">
    <citation type="submission" date="2024-08" db="EMBL/GenBank/DDBJ databases">
        <title>Insights into the chromosomal genome structure of Flemingia macrophylla.</title>
        <authorList>
            <person name="Ding Y."/>
            <person name="Zhao Y."/>
            <person name="Bi W."/>
            <person name="Wu M."/>
            <person name="Zhao G."/>
            <person name="Gong Y."/>
            <person name="Li W."/>
            <person name="Zhang P."/>
        </authorList>
    </citation>
    <scope>NUCLEOTIDE SEQUENCE [LARGE SCALE GENOMIC DNA]</scope>
    <source>
        <strain evidence="1">DYQJB</strain>
        <tissue evidence="1">Leaf</tissue>
    </source>
</reference>
<dbReference type="Proteomes" id="UP001603857">
    <property type="component" value="Unassembled WGS sequence"/>
</dbReference>
<evidence type="ECO:0000313" key="1">
    <source>
        <dbReference type="EMBL" id="KAL2344621.1"/>
    </source>
</evidence>
<proteinExistence type="predicted"/>
<evidence type="ECO:0000313" key="2">
    <source>
        <dbReference type="Proteomes" id="UP001603857"/>
    </source>
</evidence>
<dbReference type="AlphaFoldDB" id="A0ABD1N947"/>